<dbReference type="Gene3D" id="3.30.360.10">
    <property type="entry name" value="Dihydrodipicolinate Reductase, domain 2"/>
    <property type="match status" value="1"/>
</dbReference>
<dbReference type="InterPro" id="IPR055170">
    <property type="entry name" value="GFO_IDH_MocA-like_dom"/>
</dbReference>
<dbReference type="PANTHER" id="PTHR22604:SF105">
    <property type="entry name" value="TRANS-1,2-DIHYDROBENZENE-1,2-DIOL DEHYDROGENASE"/>
    <property type="match status" value="1"/>
</dbReference>
<proteinExistence type="inferred from homology"/>
<dbReference type="InterPro" id="IPR000683">
    <property type="entry name" value="Gfo/Idh/MocA-like_OxRdtase_N"/>
</dbReference>
<feature type="domain" description="GFO/IDH/MocA-like oxidoreductase" evidence="5">
    <location>
        <begin position="148"/>
        <end position="258"/>
    </location>
</feature>
<dbReference type="EMBL" id="JARXVQ010000001">
    <property type="protein sequence ID" value="MDH6182224.1"/>
    <property type="molecule type" value="Genomic_DNA"/>
</dbReference>
<evidence type="ECO:0000259" key="5">
    <source>
        <dbReference type="Pfam" id="PF22725"/>
    </source>
</evidence>
<protein>
    <submittedName>
        <fullName evidence="6">Dehydrogenase</fullName>
    </submittedName>
</protein>
<dbReference type="Pfam" id="PF22725">
    <property type="entry name" value="GFO_IDH_MocA_C3"/>
    <property type="match status" value="1"/>
</dbReference>
<keyword evidence="2" id="KW-0560">Oxidoreductase</keyword>
<feature type="domain" description="Gfo/Idh/MocA-like oxidoreductase N-terminal" evidence="4">
    <location>
        <begin position="20"/>
        <end position="133"/>
    </location>
</feature>
<name>A0ABT6KQV2_9MICO</name>
<keyword evidence="7" id="KW-1185">Reference proteome</keyword>
<reference evidence="6 7" key="1">
    <citation type="submission" date="2023-04" db="EMBL/GenBank/DDBJ databases">
        <title>Genome Encyclopedia of Bacteria and Archaea VI: Functional Genomics of Type Strains.</title>
        <authorList>
            <person name="Whitman W."/>
        </authorList>
    </citation>
    <scope>NUCLEOTIDE SEQUENCE [LARGE SCALE GENOMIC DNA]</scope>
    <source>
        <strain evidence="6 7">SG_E_30_P1</strain>
    </source>
</reference>
<evidence type="ECO:0000256" key="2">
    <source>
        <dbReference type="ARBA" id="ARBA00023002"/>
    </source>
</evidence>
<comment type="similarity">
    <text evidence="1">Belongs to the Gfo/Idh/MocA family.</text>
</comment>
<evidence type="ECO:0000256" key="3">
    <source>
        <dbReference type="ARBA" id="ARBA00023027"/>
    </source>
</evidence>
<evidence type="ECO:0000256" key="1">
    <source>
        <dbReference type="ARBA" id="ARBA00010928"/>
    </source>
</evidence>
<dbReference type="RefSeq" id="WP_322134509.1">
    <property type="nucleotide sequence ID" value="NZ_CP085036.1"/>
</dbReference>
<dbReference type="Proteomes" id="UP001160142">
    <property type="component" value="Unassembled WGS sequence"/>
</dbReference>
<dbReference type="InterPro" id="IPR036291">
    <property type="entry name" value="NAD(P)-bd_dom_sf"/>
</dbReference>
<gene>
    <name evidence="6" type="ORF">M2152_002406</name>
</gene>
<evidence type="ECO:0000313" key="6">
    <source>
        <dbReference type="EMBL" id="MDH6182224.1"/>
    </source>
</evidence>
<dbReference type="SUPFAM" id="SSF55347">
    <property type="entry name" value="Glyceraldehyde-3-phosphate dehydrogenase-like, C-terminal domain"/>
    <property type="match status" value="1"/>
</dbReference>
<evidence type="ECO:0000259" key="4">
    <source>
        <dbReference type="Pfam" id="PF01408"/>
    </source>
</evidence>
<dbReference type="PANTHER" id="PTHR22604">
    <property type="entry name" value="OXIDOREDUCTASES"/>
    <property type="match status" value="1"/>
</dbReference>
<sequence length="336" mass="35360">MILPPATHTPLRGGAVQRWGILAPGGIADAWAEALHAHTDQRVVAVASRSQERAQAFADRHGIPRAFGTYEQLVADPEVDVVYIAPPHTEHLRLALLAIAAGKHVLVEKPIGISAAEARELAAAARAAGVFAMEAMWSRFLPQTTVVDALVRDGVLGDVLTVTADFGAVFDTDPNGRAYNPALGGGALLDVGVYPAWFAHFVLGAPTRVTASGSLTSTGVDAQAAVILDYNSHAQAVLTTSMLVATPLAATISGTAARVDYPHEFMGPSSFRVLVEERVVAEFADPNGFRWRDGLCYQAVAVAQHIADGLTESPLHSLDDTIAVLDVLDAARAQIG</sequence>
<keyword evidence="3" id="KW-0520">NAD</keyword>
<dbReference type="Pfam" id="PF01408">
    <property type="entry name" value="GFO_IDH_MocA"/>
    <property type="match status" value="1"/>
</dbReference>
<dbReference type="Gene3D" id="3.40.50.720">
    <property type="entry name" value="NAD(P)-binding Rossmann-like Domain"/>
    <property type="match status" value="1"/>
</dbReference>
<comment type="caution">
    <text evidence="6">The sequence shown here is derived from an EMBL/GenBank/DDBJ whole genome shotgun (WGS) entry which is preliminary data.</text>
</comment>
<accession>A0ABT6KQV2</accession>
<dbReference type="InterPro" id="IPR050984">
    <property type="entry name" value="Gfo/Idh/MocA_domain"/>
</dbReference>
<organism evidence="6 7">
    <name type="scientific">Antiquaquibacter oligotrophicus</name>
    <dbReference type="NCBI Taxonomy" id="2880260"/>
    <lineage>
        <taxon>Bacteria</taxon>
        <taxon>Bacillati</taxon>
        <taxon>Actinomycetota</taxon>
        <taxon>Actinomycetes</taxon>
        <taxon>Micrococcales</taxon>
        <taxon>Microbacteriaceae</taxon>
        <taxon>Antiquaquibacter</taxon>
    </lineage>
</organism>
<dbReference type="SUPFAM" id="SSF51735">
    <property type="entry name" value="NAD(P)-binding Rossmann-fold domains"/>
    <property type="match status" value="1"/>
</dbReference>
<evidence type="ECO:0000313" key="7">
    <source>
        <dbReference type="Proteomes" id="UP001160142"/>
    </source>
</evidence>